<feature type="region of interest" description="C-terminal hotdog fold" evidence="14">
    <location>
        <begin position="4295"/>
        <end position="4431"/>
    </location>
</feature>
<dbReference type="Gene3D" id="3.10.129.110">
    <property type="entry name" value="Polyketide synthase dehydratase"/>
    <property type="match status" value="4"/>
</dbReference>
<dbReference type="InterPro" id="IPR020806">
    <property type="entry name" value="PKS_PP-bd"/>
</dbReference>
<evidence type="ECO:0000259" key="19">
    <source>
        <dbReference type="PROSITE" id="PS52019"/>
    </source>
</evidence>
<dbReference type="Pfam" id="PF02801">
    <property type="entry name" value="Ketoacyl-synt_C"/>
    <property type="match status" value="3"/>
</dbReference>
<dbReference type="InterPro" id="IPR014030">
    <property type="entry name" value="Ketoacyl_synth_N"/>
</dbReference>
<dbReference type="InterPro" id="IPR009081">
    <property type="entry name" value="PP-bd_ACP"/>
</dbReference>
<evidence type="ECO:0000313" key="21">
    <source>
        <dbReference type="Proteomes" id="UP000533598"/>
    </source>
</evidence>
<dbReference type="InterPro" id="IPR055123">
    <property type="entry name" value="SpnB-like_Rossmann"/>
</dbReference>
<dbReference type="Pfam" id="PF22953">
    <property type="entry name" value="SpnB_Rossmann"/>
    <property type="match status" value="3"/>
</dbReference>
<dbReference type="Proteomes" id="UP000533598">
    <property type="component" value="Unassembled WGS sequence"/>
</dbReference>
<dbReference type="FunFam" id="3.40.47.10:FF:000019">
    <property type="entry name" value="Polyketide synthase type I"/>
    <property type="match status" value="3"/>
</dbReference>
<dbReference type="InterPro" id="IPR049551">
    <property type="entry name" value="PKS_DH_C"/>
</dbReference>
<evidence type="ECO:0000256" key="5">
    <source>
        <dbReference type="ARBA" id="ARBA00022737"/>
    </source>
</evidence>
<dbReference type="InterPro" id="IPR020807">
    <property type="entry name" value="PKS_DH"/>
</dbReference>
<dbReference type="PROSITE" id="PS52004">
    <property type="entry name" value="KS3_2"/>
    <property type="match status" value="3"/>
</dbReference>
<dbReference type="InterPro" id="IPR057326">
    <property type="entry name" value="KR_dom"/>
</dbReference>
<dbReference type="InterPro" id="IPR036736">
    <property type="entry name" value="ACP-like_sf"/>
</dbReference>
<feature type="domain" description="PKS/mFAS DH" evidence="19">
    <location>
        <begin position="918"/>
        <end position="1185"/>
    </location>
</feature>
<evidence type="ECO:0000256" key="1">
    <source>
        <dbReference type="ARBA" id="ARBA00001957"/>
    </source>
</evidence>
<evidence type="ECO:0000256" key="11">
    <source>
        <dbReference type="ARBA" id="ARBA00060622"/>
    </source>
</evidence>
<evidence type="ECO:0000256" key="4">
    <source>
        <dbReference type="ARBA" id="ARBA00022679"/>
    </source>
</evidence>
<dbReference type="SMART" id="SM00823">
    <property type="entry name" value="PKS_PP"/>
    <property type="match status" value="3"/>
</dbReference>
<dbReference type="PROSITE" id="PS00012">
    <property type="entry name" value="PHOSPHOPANTETHEINE"/>
    <property type="match status" value="1"/>
</dbReference>
<dbReference type="InterPro" id="IPR016036">
    <property type="entry name" value="Malonyl_transacylase_ACP-bd"/>
</dbReference>
<dbReference type="GO" id="GO:0047879">
    <property type="term" value="F:erythronolide synthase activity"/>
    <property type="evidence" value="ECO:0007669"/>
    <property type="project" value="UniProtKB-EC"/>
</dbReference>
<evidence type="ECO:0000256" key="3">
    <source>
        <dbReference type="ARBA" id="ARBA00022553"/>
    </source>
</evidence>
<dbReference type="PANTHER" id="PTHR43775">
    <property type="entry name" value="FATTY ACID SYNTHASE"/>
    <property type="match status" value="1"/>
</dbReference>
<dbReference type="InterPro" id="IPR014043">
    <property type="entry name" value="Acyl_transferase_dom"/>
</dbReference>
<feature type="active site" description="Proton acceptor; for dehydratase activity" evidence="14">
    <location>
        <position position="950"/>
    </location>
</feature>
<comment type="cofactor">
    <cofactor evidence="1">
        <name>pantetheine 4'-phosphate</name>
        <dbReference type="ChEBI" id="CHEBI:47942"/>
    </cofactor>
</comment>
<dbReference type="SUPFAM" id="SSF51735">
    <property type="entry name" value="NAD(P)-binding Rossmann-fold domains"/>
    <property type="match status" value="6"/>
</dbReference>
<dbReference type="Pfam" id="PF00550">
    <property type="entry name" value="PP-binding"/>
    <property type="match status" value="3"/>
</dbReference>
<reference evidence="20 21" key="1">
    <citation type="submission" date="2020-08" db="EMBL/GenBank/DDBJ databases">
        <title>Sequencing the genomes of 1000 actinobacteria strains.</title>
        <authorList>
            <person name="Klenk H.-P."/>
        </authorList>
    </citation>
    <scope>NUCLEOTIDE SEQUENCE [LARGE SCALE GENOMIC DNA]</scope>
    <source>
        <strain evidence="20 21">DSM 44230</strain>
    </source>
</reference>
<evidence type="ECO:0000259" key="18">
    <source>
        <dbReference type="PROSITE" id="PS52004"/>
    </source>
</evidence>
<feature type="domain" description="Carrier" evidence="17">
    <location>
        <begin position="1617"/>
        <end position="1692"/>
    </location>
</feature>
<dbReference type="InterPro" id="IPR016035">
    <property type="entry name" value="Acyl_Trfase/lysoPLipase"/>
</dbReference>
<comment type="caution">
    <text evidence="14">Lacks conserved residue(s) required for the propagation of feature annotation.</text>
</comment>
<name>A0A7W7CFF7_9PSEU</name>
<comment type="caution">
    <text evidence="20">The sequence shown here is derived from an EMBL/GenBank/DDBJ whole genome shotgun (WGS) entry which is preliminary data.</text>
</comment>
<dbReference type="InterPro" id="IPR049552">
    <property type="entry name" value="PKS_DH_N"/>
</dbReference>
<evidence type="ECO:0000256" key="16">
    <source>
        <dbReference type="SAM" id="MobiDB-lite"/>
    </source>
</evidence>
<comment type="function">
    <text evidence="10">Involved in the biosynthesis of antibiotic erythromycin via the biosynthesis of its aglycone precursor, 6-deoxyerythronolide B (6-dEB).</text>
</comment>
<dbReference type="InterPro" id="IPR020841">
    <property type="entry name" value="PKS_Beta-ketoAc_synthase_dom"/>
</dbReference>
<dbReference type="Gene3D" id="3.40.47.10">
    <property type="match status" value="3"/>
</dbReference>
<feature type="region of interest" description="N-terminal hotdog fold" evidence="14">
    <location>
        <begin position="918"/>
        <end position="1039"/>
    </location>
</feature>
<accession>A0A7W7CFF7</accession>
<dbReference type="FunFam" id="3.40.366.10:FF:000002">
    <property type="entry name" value="Probable polyketide synthase 2"/>
    <property type="match status" value="2"/>
</dbReference>
<dbReference type="SUPFAM" id="SSF55048">
    <property type="entry name" value="Probable ACP-binding domain of malonyl-CoA ACP transacylase"/>
    <property type="match status" value="3"/>
</dbReference>
<evidence type="ECO:0000256" key="14">
    <source>
        <dbReference type="PROSITE-ProRule" id="PRU01363"/>
    </source>
</evidence>
<protein>
    <recommendedName>
        <fullName evidence="13">6-deoxyerythronolide-B synthase</fullName>
        <ecNumber evidence="13">2.3.1.94</ecNumber>
    </recommendedName>
</protein>
<dbReference type="EMBL" id="JACHMH010000001">
    <property type="protein sequence ID" value="MBB4680189.1"/>
    <property type="molecule type" value="Genomic_DNA"/>
</dbReference>
<dbReference type="SMART" id="SM00826">
    <property type="entry name" value="PKS_DH"/>
    <property type="match status" value="3"/>
</dbReference>
<gene>
    <name evidence="20" type="ORF">HNR67_006307</name>
</gene>
<proteinExistence type="predicted"/>
<dbReference type="SUPFAM" id="SSF53901">
    <property type="entry name" value="Thiolase-like"/>
    <property type="match status" value="3"/>
</dbReference>
<dbReference type="PROSITE" id="PS00606">
    <property type="entry name" value="KS3_1"/>
    <property type="match status" value="3"/>
</dbReference>
<dbReference type="Pfam" id="PF00698">
    <property type="entry name" value="Acyl_transf_1"/>
    <property type="match status" value="3"/>
</dbReference>
<dbReference type="PANTHER" id="PTHR43775:SF51">
    <property type="entry name" value="INACTIVE PHENOLPHTHIOCEROL SYNTHESIS POLYKETIDE SYNTHASE TYPE I PKS1-RELATED"/>
    <property type="match status" value="1"/>
</dbReference>
<evidence type="ECO:0000256" key="6">
    <source>
        <dbReference type="ARBA" id="ARBA00023194"/>
    </source>
</evidence>
<organism evidence="20 21">
    <name type="scientific">Crossiella cryophila</name>
    <dbReference type="NCBI Taxonomy" id="43355"/>
    <lineage>
        <taxon>Bacteria</taxon>
        <taxon>Bacillati</taxon>
        <taxon>Actinomycetota</taxon>
        <taxon>Actinomycetes</taxon>
        <taxon>Pseudonocardiales</taxon>
        <taxon>Pseudonocardiaceae</taxon>
        <taxon>Crossiella</taxon>
    </lineage>
</organism>
<dbReference type="GO" id="GO:0033068">
    <property type="term" value="P:macrolide biosynthetic process"/>
    <property type="evidence" value="ECO:0007669"/>
    <property type="project" value="UniProtKB-ARBA"/>
</dbReference>
<feature type="domain" description="Carrier" evidence="17">
    <location>
        <begin position="4891"/>
        <end position="4966"/>
    </location>
</feature>
<feature type="domain" description="Carrier" evidence="17">
    <location>
        <begin position="3211"/>
        <end position="3286"/>
    </location>
</feature>
<dbReference type="Pfam" id="PF21089">
    <property type="entry name" value="PKS_DH_N"/>
    <property type="match status" value="3"/>
</dbReference>
<feature type="active site" description="Proton donor; for dehydratase activity" evidence="14">
    <location>
        <position position="1109"/>
    </location>
</feature>
<feature type="region of interest" description="N-terminal hotdog fold" evidence="14">
    <location>
        <begin position="4161"/>
        <end position="4282"/>
    </location>
</feature>
<dbReference type="SMART" id="SM01294">
    <property type="entry name" value="PKS_PP_betabranch"/>
    <property type="match status" value="1"/>
</dbReference>
<dbReference type="InterPro" id="IPR032821">
    <property type="entry name" value="PKS_assoc"/>
</dbReference>
<evidence type="ECO:0000256" key="12">
    <source>
        <dbReference type="ARBA" id="ARBA00063272"/>
    </source>
</evidence>
<dbReference type="InterPro" id="IPR036291">
    <property type="entry name" value="NAD(P)-bd_dom_sf"/>
</dbReference>
<feature type="domain" description="Ketosynthase family 3 (KS3)" evidence="18">
    <location>
        <begin position="3305"/>
        <end position="3720"/>
    </location>
</feature>
<feature type="domain" description="PKS/mFAS DH" evidence="19">
    <location>
        <begin position="4161"/>
        <end position="4431"/>
    </location>
</feature>
<feature type="region of interest" description="Disordered" evidence="16">
    <location>
        <begin position="1006"/>
        <end position="1051"/>
    </location>
</feature>
<evidence type="ECO:0000256" key="2">
    <source>
        <dbReference type="ARBA" id="ARBA00022450"/>
    </source>
</evidence>
<dbReference type="GO" id="GO:0031177">
    <property type="term" value="F:phosphopantetheine binding"/>
    <property type="evidence" value="ECO:0007669"/>
    <property type="project" value="InterPro"/>
</dbReference>
<evidence type="ECO:0000256" key="8">
    <source>
        <dbReference type="ARBA" id="ARBA00023315"/>
    </source>
</evidence>
<dbReference type="FunFam" id="1.10.1200.10:FF:000007">
    <property type="entry name" value="Probable polyketide synthase pks17"/>
    <property type="match status" value="3"/>
</dbReference>
<dbReference type="CDD" id="cd00833">
    <property type="entry name" value="PKS"/>
    <property type="match status" value="3"/>
</dbReference>
<dbReference type="Pfam" id="PF08990">
    <property type="entry name" value="Docking"/>
    <property type="match status" value="1"/>
</dbReference>
<feature type="coiled-coil region" evidence="15">
    <location>
        <begin position="8"/>
        <end position="35"/>
    </location>
</feature>
<dbReference type="Gene3D" id="3.30.70.3290">
    <property type="match status" value="3"/>
</dbReference>
<dbReference type="InterPro" id="IPR006162">
    <property type="entry name" value="Ppantetheine_attach_site"/>
</dbReference>
<keyword evidence="4" id="KW-0808">Transferase</keyword>
<dbReference type="Gene3D" id="1.10.1200.10">
    <property type="entry name" value="ACP-like"/>
    <property type="match status" value="3"/>
</dbReference>
<keyword evidence="2" id="KW-0596">Phosphopantetheine</keyword>
<dbReference type="InterPro" id="IPR042104">
    <property type="entry name" value="PKS_dehydratase_sf"/>
</dbReference>
<evidence type="ECO:0000256" key="13">
    <source>
        <dbReference type="ARBA" id="ARBA00066981"/>
    </source>
</evidence>
<dbReference type="Pfam" id="PF14765">
    <property type="entry name" value="PS-DH"/>
    <property type="match status" value="2"/>
</dbReference>
<keyword evidence="7" id="KW-0511">Multifunctional enzyme</keyword>
<dbReference type="SMART" id="SM00827">
    <property type="entry name" value="PKS_AT"/>
    <property type="match status" value="3"/>
</dbReference>
<keyword evidence="15" id="KW-0175">Coiled coil</keyword>
<dbReference type="InterPro" id="IPR015083">
    <property type="entry name" value="NorB/c/GfsB-D-like_docking"/>
</dbReference>
<evidence type="ECO:0000256" key="9">
    <source>
        <dbReference type="ARBA" id="ARBA00052442"/>
    </source>
</evidence>
<dbReference type="GO" id="GO:0006633">
    <property type="term" value="P:fatty acid biosynthetic process"/>
    <property type="evidence" value="ECO:0007669"/>
    <property type="project" value="InterPro"/>
</dbReference>
<dbReference type="InterPro" id="IPR049900">
    <property type="entry name" value="PKS_mFAS_DH"/>
</dbReference>
<evidence type="ECO:0000313" key="20">
    <source>
        <dbReference type="EMBL" id="MBB4680189.1"/>
    </source>
</evidence>
<dbReference type="SUPFAM" id="SSF47336">
    <property type="entry name" value="ACP-like"/>
    <property type="match status" value="3"/>
</dbReference>
<feature type="region of interest" description="C-terminal hotdog fold" evidence="14">
    <location>
        <begin position="1050"/>
        <end position="1185"/>
    </location>
</feature>
<dbReference type="CDD" id="cd08956">
    <property type="entry name" value="KR_3_FAS_SDR_x"/>
    <property type="match status" value="3"/>
</dbReference>
<keyword evidence="6" id="KW-0045">Antibiotic biosynthesis</keyword>
<dbReference type="InterPro" id="IPR013968">
    <property type="entry name" value="PKS_KR"/>
</dbReference>
<dbReference type="SUPFAM" id="SSF52151">
    <property type="entry name" value="FabD/lysophospholipase-like"/>
    <property type="match status" value="3"/>
</dbReference>
<dbReference type="GO" id="GO:0004315">
    <property type="term" value="F:3-oxoacyl-[acyl-carrier-protein] synthase activity"/>
    <property type="evidence" value="ECO:0007669"/>
    <property type="project" value="InterPro"/>
</dbReference>
<comment type="subunit">
    <text evidence="12">Homodimer. Erythronolide synthase is composed of EryAI, EryAII and EryAIII multimodular (2 modules) polypeptides each coding for a functional synthase subunit which participates in 2 of the six FAS-like elongation steps required for formation of the polyketide. Module 1, 2, 3, 4, 5, and 6 participating in biosynthesis steps 1, 2, 3, 4, 5, and 6, respectively.</text>
</comment>
<dbReference type="SMART" id="SM00822">
    <property type="entry name" value="PKS_KR"/>
    <property type="match status" value="3"/>
</dbReference>
<keyword evidence="3" id="KW-0597">Phosphoprotein</keyword>
<evidence type="ECO:0000256" key="7">
    <source>
        <dbReference type="ARBA" id="ARBA00023268"/>
    </source>
</evidence>
<feature type="domain" description="Ketosynthase family 3 (KS3)" evidence="18">
    <location>
        <begin position="37"/>
        <end position="454"/>
    </location>
</feature>
<dbReference type="PROSITE" id="PS50075">
    <property type="entry name" value="CARRIER"/>
    <property type="match status" value="3"/>
</dbReference>
<dbReference type="Pfam" id="PF00109">
    <property type="entry name" value="ketoacyl-synt"/>
    <property type="match status" value="3"/>
</dbReference>
<evidence type="ECO:0000256" key="10">
    <source>
        <dbReference type="ARBA" id="ARBA00060158"/>
    </source>
</evidence>
<comment type="catalytic activity">
    <reaction evidence="9">
        <text>6 (S)-methylmalonyl-CoA + propanoyl-CoA + 6 NADPH + 12 H(+) = 6-deoxyerythronolide B + 6 CO2 + 6 NADP(+) + 7 CoA + H2O</text>
        <dbReference type="Rhea" id="RHEA:23068"/>
        <dbReference type="ChEBI" id="CHEBI:15377"/>
        <dbReference type="ChEBI" id="CHEBI:15378"/>
        <dbReference type="ChEBI" id="CHEBI:16089"/>
        <dbReference type="ChEBI" id="CHEBI:16526"/>
        <dbReference type="ChEBI" id="CHEBI:57287"/>
        <dbReference type="ChEBI" id="CHEBI:57327"/>
        <dbReference type="ChEBI" id="CHEBI:57392"/>
        <dbReference type="ChEBI" id="CHEBI:57783"/>
        <dbReference type="ChEBI" id="CHEBI:58349"/>
        <dbReference type="EC" id="2.3.1.94"/>
    </reaction>
</comment>
<dbReference type="RefSeq" id="WP_407645150.1">
    <property type="nucleotide sequence ID" value="NZ_BAAAUI010000009.1"/>
</dbReference>
<dbReference type="Pfam" id="PF08659">
    <property type="entry name" value="KR"/>
    <property type="match status" value="3"/>
</dbReference>
<dbReference type="GO" id="GO:0004312">
    <property type="term" value="F:fatty acid synthase activity"/>
    <property type="evidence" value="ECO:0007669"/>
    <property type="project" value="TreeGrafter"/>
</dbReference>
<dbReference type="InterPro" id="IPR050091">
    <property type="entry name" value="PKS_NRPS_Biosynth_Enz"/>
</dbReference>
<dbReference type="InterPro" id="IPR001227">
    <property type="entry name" value="Ac_transferase_dom_sf"/>
</dbReference>
<dbReference type="Gene3D" id="3.40.50.720">
    <property type="entry name" value="NAD(P)-binding Rossmann-like Domain"/>
    <property type="match status" value="3"/>
</dbReference>
<comment type="pathway">
    <text evidence="11">Antibiotic biosynthesis; erythromycin biosynthesis.</text>
</comment>
<evidence type="ECO:0000259" key="17">
    <source>
        <dbReference type="PROSITE" id="PS50075"/>
    </source>
</evidence>
<dbReference type="InterPro" id="IPR016039">
    <property type="entry name" value="Thiolase-like"/>
</dbReference>
<dbReference type="PROSITE" id="PS52019">
    <property type="entry name" value="PKS_MFAS_DH"/>
    <property type="match status" value="2"/>
</dbReference>
<keyword evidence="5" id="KW-0677">Repeat</keyword>
<keyword evidence="8" id="KW-0012">Acyltransferase</keyword>
<keyword evidence="21" id="KW-1185">Reference proteome</keyword>
<dbReference type="InterPro" id="IPR014031">
    <property type="entry name" value="Ketoacyl_synth_C"/>
</dbReference>
<evidence type="ECO:0000256" key="15">
    <source>
        <dbReference type="SAM" id="Coils"/>
    </source>
</evidence>
<dbReference type="InterPro" id="IPR018201">
    <property type="entry name" value="Ketoacyl_synth_AS"/>
</dbReference>
<dbReference type="EC" id="2.3.1.94" evidence="13"/>
<feature type="domain" description="Ketosynthase family 3 (KS3)" evidence="18">
    <location>
        <begin position="1711"/>
        <end position="2124"/>
    </location>
</feature>
<sequence>MNDMAAQNNKVVDALRAALKQAETLRQQNAKLESAAVEPIAILGMACRYPGGIASPEDLWQLAENGVDAIGDMPTDRGWDFAALDALPGQGGPEVPRFGGFVEDVAGFDPTFFRISPREALILDPQQRLLLEVGWEALERAGIDPVGLRGGDTGVFVGGGTGDYRVPMGAIEWQTAQSSSLLSGRVSYIFGFRGPTLTVDTGCSSSLVALHLAARALRAGECSIALVGGVSVLSSTAGFVEFAAQGALSSDGRCKAFAEAADGTGWAEGAGVLVLQRLSEAQAQNRRILAVIRGTAMNSDGASNGMTAPSGPAQRRVIRAALRNARLTPAEVDIVEAHGTGTKLGDPIEAQALLATYGKDRETPLLLGSIKSNIGHTQAAAGVAGIIKVVQAIRHGSVPKTLHVDRPSSHIDWTAGAIDLVTETTAWPEVDRPRRAGVSSFGASGTNTHVIVEQAPEAVKTPAVAHPPAVVPWVLSGRTDAALRAQAAALLSTVDTARPVDLGFSLATTRSIFTSRAVVLDPAGLAALATGSRDSGVIEGSPVAGKTAFLFPGQGAQRLGMGQALYARFPAFATAFDQIADAFEGHLGGSLREVLWGADAKRLENTGWTQPALFAIEVALFRLLESWGVRPDLLMGHSVGEIAAAHVSGVYSAADACTLVAARSRLMSALPAGGSMVAVDATEDEVTPLLAEYPEVAIAAVNGPRSVVLSGVSAAVGELAEILGNRGHRTKTLPVSHAFHSQLMEPMLAEFRTAVAALTPERARIPICSTVTGELVQGEQLDADYWVAQVHRTVRFADGVRTLAAAAVARFVEVGPGGALSSMVHETLAETEGERAVIALLRDDREERDDSAEEIVLLRGLSRLHVAGGTVDWAEFFRDSGAAVVDLPTYAFQRERYWPVGEQRTNNAAGLGLIPIFHPMLGAVTASAEDGSLLVSGRLSVGDQPWLADHLVGGEVWFPDAGLMELVLTAADQVGCDRIGELRVSRPLIVNEQLALQVRVGPADDLGRRPVSVHSRPARSDREWTEHGTATLTPGDLAPAEALPWPPPGAEPVSLDNHHELLDRGPMFHGLREVWRLGEEIHAEVALPESLNSRSQEAAAFALHPALLDAALQASAFLPGRSALAPGTIGEWQGVTLHAAGAAVLRVRWTEGPDGLELSAMDPAGGPVFSVDALRTRDAEQVARPGVTDSLFGVDWVALQANGPAPTWAMLDALGDGPVPEVVFAPLHSDGPEHAGELAGQALELVQRWLTEDRFATARLVVVTSGAVETVTDLGASAVWGLVRSAASEHPGRFVLLDVDTLDALELALPGLTGDEPQLLLRDGVLRAARLTRLPAQSEPTAWDPDKAVLITGGSGELAGVLARHLIERGQQRIVLASRRGADAPGVADLREALGDRVEFAACDVTDPVAVQELVTRISPLTAVVHTAAVIDDGVVESLTADRLSRVLRPKAEAAWHLHQATLGQELAAFVLYSSAAGVLGSPGQGSYAAANSFLDSLSAHRRDLGLPGSSIAWGPWEAGLTTGLGTEHSRRLAAKGLALIDAARGNAMFDVASSADRAIVVAATAVGGGTATGPVPAILRNLVRTGRRNAAATGSTPGTSTLSTRLAALRPTDRSDFLTEIVRTEVAAVLGHPSIKLVGPKQEFREQGFDSLSAVELRNRLSAVTGLNLPATLVFDYPTSVQVAAFLLTRLEGAAEDTNTPATRTGAAHDDPIVIVGMSCRYAEGIASPEDLWQLVLDGGDAIGGCPPDRGWDVEGAESLRGGFLTDAAGFDAGFFGISPREAIAMDPQQRVLLEVSWEALERAGIDPTSLSGSPTGVYVGAGDANYVSLLVSEGSSVAGFIMTGTTSSVLSGRVSYVLGLEGPTLTVDTACSSSLVAIHLAARALQSGECTLALAGGVAILSTPGPFAEFAKQGGLSSDGRCRSYSDDAAGTGWAEGAGVLVLERLSDAQRNGHQILAVVKGSAVNSDGASNGLTAPNGPSQQRVIRAALADAGLSTVDVDVVEGHGTGTRLGDPIEVQALLATYGQDREQPLLLGSIKSNLGHTQAAAGVASIIKMVQAIRHGVVPRTLHVGTPSTHIDWTAGDIQLAIDQTDWPTVDRPRRAAVSAFGVSGTNAHLIIEQPPAAAPVAATAVRAGSSVPLLVSARSAAALDAQIERVQAVLDSTPSLVDLAYSLATTRATLDHRAVLVNGVPLARGVVAEGRTAFLFSGQGSQRLGMGAQLHRRFPVFAEALDAVLAEFPDGLREVMWGEDATQLAQTGWAQPALFAIEVALFRLIDSWGVRPDYLVGHSIGEVAAAHVAGVLTLTDACALVSARARLMQALPAGGAMIAVRATAAEVEPLLSGQSEVSIAAVNGPTSVVLSGAEDAVTALAQTLADRGHKTKRLTVSHAFHSPLMDPMLAEFAEALAGISFAEATIPVVSTLTGKLATEDELRTPEYWVNQVRGSVLFADALTELATQDVTAVIEIGPDGLLAAAATEVLPAEAISTSLLRADQADEETALLRGLAAAHVAGVGVHWPDLIDGGTVIDLPTYAFQHQRYWPGAAARPGDPAGLGQSATGHPLLGASVPMADDSGVTLTGRISLAAQPWLADQAQTALLEMAIRAADQVGCGGVRRLTTEVPLQLPARGGLQVQVRVDAAHTITLYSRPDGDPEATWVRHASGELNPGGYQPVAAADTEPFVEVELPETVRDGGEYGLHPVLLGAVLSAAWPDERVPVDWDSVTLHAFGASALRVRLTQLDDDRVAIEATDGAGLPVLSVAVVRGQEIADQSTVDGQTLFGVDWVAAPEVPAAQVEVAELDALGEEIPGLVLARINADADMATLTTRVLGLVQNWIAEDRYAHARLVFVTHGAVGEITEDSGLAAAALWGLVRSAQTEHPGRFGLLDVETDADVRIALPVLASGEPQVAVRGGAALVARLRKIVTQDADSTWNREGSVLLTGGTGALGLTLARHLISAHGQRHLVLASRRGPDAPGAGDILAEFGDRVSLVASDLTNPEAVRGLVDGIPDLTAIVHLAGVLDDGIVDRLTPERLAAVLAPKAEAAWQLHQATKDRELAGFVLYSSSAGVMGSPGQANYAAANTYLDALAEYRRQHGLAATSLAWGAWESGMAGDLAEEDLRRVNATGARRISAAQGMALFDAALATDRALIVPLLLGGSAAPGGAEVPHLLRELVKTGRRKAVGAQQQPGSGLAAKLAGLAADERLDHLTELVRVQAAAVLGHAGADEVDARLDFRQQGFSSLTAVELRNRLTEATGLRLPATLAFDYPNPDQVAAYLLEAIEGTAAAATPTIARTIATDDDPIVIVGAGCRYPGGVTSPEDLWQLVLNGTDAVADMPAARAGDLGLPAGAQPPSGGFLDDVAGFDAAFFGISPREATAMDPQQRLVLETAWEAVEHAGIAADRLAGSATGVYLGSSDPAYASIVARDPRLEGFAMTGAVSSVISGRVSYTLGLEGPSVTVDTACSSSLVAVHLAVRALRSGEVSLALAGGVTVLSSLSPFSEFDKQGGLASDGRCRSYSDDADGTGWSEGAGVLVLERLSDAQRNGHQVLAVVKGTAVNSDGASNGLTAPNGPSQQRVIRSALADAGLSTSDVDLVEGHGTGTRLGDPIEVQALLATYGQDREQPLLLGSVKSNFGHSQAAAGAAGIIKMIYALRNGIAPRTLHAENPSGHVDWTEGAVELLPQRRDWPEVNRPRRAGISSFGISGTNAHVILEQPPVTAPVQASVAPETPLPLVVSGKSDAALLARIDQVNTLRETVPAVELAHALATTRVAFDHRAVLRDGAVIAKGRVTEGRTAFVFSGQGSQRLGMGRELHERFPVFAQAFDAVLAEFDPDLRAVIWGADAEALNQTGHAQPALFALEVALFRLLESWGARPDFLVGHSIGEVAAAHVAGVFTLTDACALVTARARLMQALPTGGAMVAVQANEAQVEPLLTAGVAIAAINSPEGVVISGAEAPVLALAEVLNGTGHKTKRLAVSHAFHSPLMDPMLAEFTAAIAGITFAEPAIPVVSTRTGRRAGGEDLRTPEYWAAQVRDTVRFADAITVLSAAKVSRFLELGPDGSLCAAVQSSLETGVITAPTLRKEVAEDEALLRGLGTLYVAGGKVDWTALWTTPGNPAPPASPLPTYPFQHQRFWPTITTRMADAAGLGLADTAHPLLGAAVALADGGGVVLTGRLSPTDHPWLREHRDGETIVLPAAALLELVVRAGDEVGCPLVKRLAVLSPLVIPADGSVQVQVRVDPGSSGCRRVTVHSRRENTGSWTQHALGKLGEDQPDPAMEFAATWPPAQAEQVDLTACYEQFADSGFEYGPAFQGLEAVWVRGEEVFAEVSLPEGADGAEAFGLHPALLTAAMLALPLTSWAGQTWREPVAWEGVSLLAGGATTLRVRFNAIGEDGLTVEAADPAGRPVLNVDVLRHREIEGRAHNRATRESSPGSLLVVDWPQSQDTDQTPVSTAVLGGGLDLAHLRQADSLDELAAGPVPERVLVRVPAGGGEPEEVRRATVWALDLVQRWIADERFATSKLVLVTSGAVACAGEDVTDLAGAAVWGLTRSASAEHPGRFALLDVESTQEIELATAALADEPQVAVRAGVARVARLAAPTDHSSTDRPWNPEGTVLITGGTGGLGAILARHLVTASGQRNLVLTSRRGPDAPGAPELTTELTELGATVSIVACDVADAASVRDLVAGIPDLTAIVHAAGVLDDGVVESLTPQRLAAVLAAKSEAAWHLHQASRDRDLAGFVLYSSQAGIMGSPGQANYAAANAYLDALAAHRRHHGQAALSLAWGPWTVGMAAAEQDTGGRRAAALGATRMTAELGMTLFDQSLTSPAALLVPLVTTGAGAVVTTEVPHLLRGLIRTRRRAAVRTNSAGTADTLRGLNPQERLRAVTTMVVTELAAVLGHQSSEAIEPEQKFAELGLDSLTAVELRNRLSALTGLRMPAALAFDYATPARLAEHLTEQLDSNAAAESGPTVLNELDRLEAAMAAAEADEVTKAGVTSRLRQLLNRWSGPAEEQPQVADRISSANTDDLLAFIDNELGRRDRS</sequence>
<dbReference type="Pfam" id="PF16197">
    <property type="entry name" value="KAsynt_C_assoc"/>
    <property type="match status" value="3"/>
</dbReference>
<dbReference type="SMART" id="SM00825">
    <property type="entry name" value="PKS_KS"/>
    <property type="match status" value="3"/>
</dbReference>
<dbReference type="Gene3D" id="3.40.366.10">
    <property type="entry name" value="Malonyl-Coenzyme A Acyl Carrier Protein, domain 2"/>
    <property type="match status" value="3"/>
</dbReference>